<evidence type="ECO:0000313" key="1">
    <source>
        <dbReference type="EMBL" id="KZE45205.1"/>
    </source>
</evidence>
<accession>A0A0J5TI16</accession>
<reference evidence="2" key="1">
    <citation type="submission" date="2016-01" db="EMBL/GenBank/DDBJ databases">
        <title>Whole genome sequencing of Bhargavaea cecembensis T14.</title>
        <authorList>
            <person name="Hong K.W."/>
        </authorList>
    </citation>
    <scope>NUCLEOTIDE SEQUENCE [LARGE SCALE GENOMIC DNA]</scope>
    <source>
        <strain evidence="2">M19</strain>
    </source>
</reference>
<protein>
    <submittedName>
        <fullName evidence="1">Uncharacterized protein</fullName>
    </submittedName>
</protein>
<dbReference type="OrthoDB" id="2933453at2"/>
<name>A0A0J5TI16_9BACI</name>
<comment type="caution">
    <text evidence="1">The sequence shown here is derived from an EMBL/GenBank/DDBJ whole genome shotgun (WGS) entry which is preliminary data.</text>
</comment>
<evidence type="ECO:0000313" key="2">
    <source>
        <dbReference type="Proteomes" id="UP000076510"/>
    </source>
</evidence>
<sequence>MKGSVMAMDIGDVFYEGGYTGTVVGCCHELSQAGDQTFYMIQNNDRLHINVASSEAKGVPRFYQTRFDLLDRVHLHMAGMFRTAIIKGIALIWHDNGSKVTYHVEDGNGTLHTYIPEEDLLNWDAHHAP</sequence>
<dbReference type="AlphaFoldDB" id="A0A0J5TI16"/>
<organism evidence="1 2">
    <name type="scientific">Rossellomorea marisflavi</name>
    <dbReference type="NCBI Taxonomy" id="189381"/>
    <lineage>
        <taxon>Bacteria</taxon>
        <taxon>Bacillati</taxon>
        <taxon>Bacillota</taxon>
        <taxon>Bacilli</taxon>
        <taxon>Bacillales</taxon>
        <taxon>Bacillaceae</taxon>
        <taxon>Rossellomorea</taxon>
    </lineage>
</organism>
<dbReference type="EMBL" id="LQQY01000034">
    <property type="protein sequence ID" value="KZE45205.1"/>
    <property type="molecule type" value="Genomic_DNA"/>
</dbReference>
<gene>
    <name evidence="1" type="ORF">AV649_03110</name>
</gene>
<dbReference type="PATRIC" id="fig|189381.10.peg.3476"/>
<dbReference type="RefSeq" id="WP_048003583.1">
    <property type="nucleotide sequence ID" value="NZ_BSED01000060.1"/>
</dbReference>
<proteinExistence type="predicted"/>
<dbReference type="Proteomes" id="UP000076510">
    <property type="component" value="Unassembled WGS sequence"/>
</dbReference>